<feature type="domain" description="CheR-type methyltransferase" evidence="1">
    <location>
        <begin position="25"/>
        <end position="290"/>
    </location>
</feature>
<proteinExistence type="predicted"/>
<dbReference type="InterPro" id="IPR050903">
    <property type="entry name" value="Bact_Chemotaxis_MeTrfase"/>
</dbReference>
<dbReference type="SMART" id="SM00138">
    <property type="entry name" value="MeTrc"/>
    <property type="match status" value="1"/>
</dbReference>
<dbReference type="SUPFAM" id="SSF53335">
    <property type="entry name" value="S-adenosyl-L-methionine-dependent methyltransferases"/>
    <property type="match status" value="1"/>
</dbReference>
<dbReference type="RefSeq" id="WP_345862479.1">
    <property type="nucleotide sequence ID" value="NZ_JBDIMF010000001.1"/>
</dbReference>
<reference evidence="2 3" key="1">
    <citation type="submission" date="2024-05" db="EMBL/GenBank/DDBJ databases">
        <authorList>
            <person name="Liu Q."/>
            <person name="Xin Y.-H."/>
        </authorList>
    </citation>
    <scope>NUCLEOTIDE SEQUENCE [LARGE SCALE GENOMIC DNA]</scope>
    <source>
        <strain evidence="2 3">CGMCC 1.15349</strain>
    </source>
</reference>
<dbReference type="PRINTS" id="PR00996">
    <property type="entry name" value="CHERMTFRASE"/>
</dbReference>
<dbReference type="InterPro" id="IPR000780">
    <property type="entry name" value="CheR_MeTrfase"/>
</dbReference>
<dbReference type="Proteomes" id="UP001404104">
    <property type="component" value="Unassembled WGS sequence"/>
</dbReference>
<comment type="caution">
    <text evidence="2">The sequence shown here is derived from an EMBL/GenBank/DDBJ whole genome shotgun (WGS) entry which is preliminary data.</text>
</comment>
<protein>
    <submittedName>
        <fullName evidence="2">Protein-glutamate O-methyltransferase CheR</fullName>
    </submittedName>
</protein>
<evidence type="ECO:0000313" key="3">
    <source>
        <dbReference type="Proteomes" id="UP001404104"/>
    </source>
</evidence>
<dbReference type="CDD" id="cd02440">
    <property type="entry name" value="AdoMet_MTases"/>
    <property type="match status" value="1"/>
</dbReference>
<dbReference type="PANTHER" id="PTHR24422:SF21">
    <property type="entry name" value="CHEMOTAXIS PROTEIN METHYLTRANSFERASE 1"/>
    <property type="match status" value="1"/>
</dbReference>
<dbReference type="EMBL" id="JBDIMF010000001">
    <property type="protein sequence ID" value="MEN2785095.1"/>
    <property type="molecule type" value="Genomic_DNA"/>
</dbReference>
<gene>
    <name evidence="2" type="ORF">ABC969_01505</name>
</gene>
<dbReference type="PROSITE" id="PS50123">
    <property type="entry name" value="CHER"/>
    <property type="match status" value="1"/>
</dbReference>
<organism evidence="2 3">
    <name type="scientific">Sphingomonas qilianensis</name>
    <dbReference type="NCBI Taxonomy" id="1736690"/>
    <lineage>
        <taxon>Bacteria</taxon>
        <taxon>Pseudomonadati</taxon>
        <taxon>Pseudomonadota</taxon>
        <taxon>Alphaproteobacteria</taxon>
        <taxon>Sphingomonadales</taxon>
        <taxon>Sphingomonadaceae</taxon>
        <taxon>Sphingomonas</taxon>
    </lineage>
</organism>
<dbReference type="Pfam" id="PF01739">
    <property type="entry name" value="CheR"/>
    <property type="match status" value="1"/>
</dbReference>
<sequence>MTLPPPPRRTATAAPMHPVDALTVFATLLQQRTGQIIAASRAWRIETALGPVLRDRGIDTLEHLAARVGADEDPALADHIVDALLNQESSFFRDPAVMELIGAAVQARRIASPTRSVRLWSAGCSTGQEPLSLAMMVAEQTEVGPASGAAGRAPEIVASDVSGAALARARSGMFTQFEIQRGLSVRRMVRWFDAVGSDWMAKPDLVRTIAFRRANLIGDELPVGRFDVILCRNVLMYLSPPRRAEVLARLAGVLRPDGLLVLGAGETVIGQTDAFRPSPTYRGFYEPTGV</sequence>
<keyword evidence="3" id="KW-1185">Reference proteome</keyword>
<dbReference type="SUPFAM" id="SSF47757">
    <property type="entry name" value="Chemotaxis receptor methyltransferase CheR, N-terminal domain"/>
    <property type="match status" value="1"/>
</dbReference>
<accession>A0ABU9XPV0</accession>
<dbReference type="Gene3D" id="3.40.50.150">
    <property type="entry name" value="Vaccinia Virus protein VP39"/>
    <property type="match status" value="1"/>
</dbReference>
<dbReference type="PANTHER" id="PTHR24422">
    <property type="entry name" value="CHEMOTAXIS PROTEIN METHYLTRANSFERASE"/>
    <property type="match status" value="1"/>
</dbReference>
<name>A0ABU9XPV0_9SPHN</name>
<dbReference type="InterPro" id="IPR022642">
    <property type="entry name" value="CheR_C"/>
</dbReference>
<dbReference type="InterPro" id="IPR029063">
    <property type="entry name" value="SAM-dependent_MTases_sf"/>
</dbReference>
<evidence type="ECO:0000259" key="1">
    <source>
        <dbReference type="PROSITE" id="PS50123"/>
    </source>
</evidence>
<evidence type="ECO:0000313" key="2">
    <source>
        <dbReference type="EMBL" id="MEN2785095.1"/>
    </source>
</evidence>